<dbReference type="InterPro" id="IPR024775">
    <property type="entry name" value="DinB-like"/>
</dbReference>
<dbReference type="SUPFAM" id="SSF109854">
    <property type="entry name" value="DinB/YfiT-like putative metalloenzymes"/>
    <property type="match status" value="1"/>
</dbReference>
<dbReference type="Pfam" id="PF12867">
    <property type="entry name" value="DinB_2"/>
    <property type="match status" value="1"/>
</dbReference>
<sequence>MHRDELLASPLAFMPPARLLDGLTAEDAARTIPGVQHSIVEILAHMVYWQAWFLNRCQGVAAPMAAHAAEGWPEVTAADWDPLRAQFLSGLQRAVELPEDGRVTPPIEFPPLAEYTFNDAITHIAQHNAHHLGQIVILRQVMNLWPPPEGSYTW</sequence>
<dbReference type="RefSeq" id="WP_194449666.1">
    <property type="nucleotide sequence ID" value="NZ_CP063849.1"/>
</dbReference>
<name>A0A7S7NQQ1_PALFE</name>
<organism evidence="2 3">
    <name type="scientific">Paludibaculum fermentans</name>
    <dbReference type="NCBI Taxonomy" id="1473598"/>
    <lineage>
        <taxon>Bacteria</taxon>
        <taxon>Pseudomonadati</taxon>
        <taxon>Acidobacteriota</taxon>
        <taxon>Terriglobia</taxon>
        <taxon>Bryobacterales</taxon>
        <taxon>Bryobacteraceae</taxon>
        <taxon>Paludibaculum</taxon>
    </lineage>
</organism>
<accession>A0A7S7NQQ1</accession>
<evidence type="ECO:0000259" key="1">
    <source>
        <dbReference type="Pfam" id="PF12867"/>
    </source>
</evidence>
<protein>
    <submittedName>
        <fullName evidence="2">DinB family protein</fullName>
    </submittedName>
</protein>
<keyword evidence="3" id="KW-1185">Reference proteome</keyword>
<dbReference type="InterPro" id="IPR034660">
    <property type="entry name" value="DinB/YfiT-like"/>
</dbReference>
<evidence type="ECO:0000313" key="3">
    <source>
        <dbReference type="Proteomes" id="UP000593892"/>
    </source>
</evidence>
<evidence type="ECO:0000313" key="2">
    <source>
        <dbReference type="EMBL" id="QOY88003.1"/>
    </source>
</evidence>
<gene>
    <name evidence="2" type="ORF">IRI77_35590</name>
</gene>
<dbReference type="AlphaFoldDB" id="A0A7S7NQQ1"/>
<reference evidence="2 3" key="1">
    <citation type="submission" date="2020-10" db="EMBL/GenBank/DDBJ databases">
        <title>Complete genome sequence of Paludibaculum fermentans P105T, a facultatively anaerobic acidobacterium capable of dissimilatory Fe(III) reduction.</title>
        <authorList>
            <person name="Dedysh S.N."/>
            <person name="Beletsky A.V."/>
            <person name="Kulichevskaya I.S."/>
            <person name="Mardanov A.V."/>
            <person name="Ravin N.V."/>
        </authorList>
    </citation>
    <scope>NUCLEOTIDE SEQUENCE [LARGE SCALE GENOMIC DNA]</scope>
    <source>
        <strain evidence="2 3">P105</strain>
    </source>
</reference>
<dbReference type="KEGG" id="pfer:IRI77_35590"/>
<dbReference type="EMBL" id="CP063849">
    <property type="protein sequence ID" value="QOY88003.1"/>
    <property type="molecule type" value="Genomic_DNA"/>
</dbReference>
<proteinExistence type="predicted"/>
<dbReference type="Proteomes" id="UP000593892">
    <property type="component" value="Chromosome"/>
</dbReference>
<feature type="domain" description="DinB-like" evidence="1">
    <location>
        <begin position="18"/>
        <end position="135"/>
    </location>
</feature>
<dbReference type="Gene3D" id="1.20.120.450">
    <property type="entry name" value="dinb family like domain"/>
    <property type="match status" value="1"/>
</dbReference>